<dbReference type="PANTHER" id="PTHR43142">
    <property type="entry name" value="CARBOXYLIC ESTER HYDROLASE"/>
    <property type="match status" value="1"/>
</dbReference>
<keyword evidence="2 3" id="KW-0378">Hydrolase</keyword>
<organism evidence="5 6">
    <name type="scientific">Dactylonectria macrodidyma</name>
    <dbReference type="NCBI Taxonomy" id="307937"/>
    <lineage>
        <taxon>Eukaryota</taxon>
        <taxon>Fungi</taxon>
        <taxon>Dikarya</taxon>
        <taxon>Ascomycota</taxon>
        <taxon>Pezizomycotina</taxon>
        <taxon>Sordariomycetes</taxon>
        <taxon>Hypocreomycetidae</taxon>
        <taxon>Hypocreales</taxon>
        <taxon>Nectriaceae</taxon>
        <taxon>Dactylonectria</taxon>
    </lineage>
</organism>
<reference evidence="5" key="1">
    <citation type="journal article" date="2021" name="Nat. Commun.">
        <title>Genetic determinants of endophytism in the Arabidopsis root mycobiome.</title>
        <authorList>
            <person name="Mesny F."/>
            <person name="Miyauchi S."/>
            <person name="Thiergart T."/>
            <person name="Pickel B."/>
            <person name="Atanasova L."/>
            <person name="Karlsson M."/>
            <person name="Huettel B."/>
            <person name="Barry K.W."/>
            <person name="Haridas S."/>
            <person name="Chen C."/>
            <person name="Bauer D."/>
            <person name="Andreopoulos W."/>
            <person name="Pangilinan J."/>
            <person name="LaButti K."/>
            <person name="Riley R."/>
            <person name="Lipzen A."/>
            <person name="Clum A."/>
            <person name="Drula E."/>
            <person name="Henrissat B."/>
            <person name="Kohler A."/>
            <person name="Grigoriev I.V."/>
            <person name="Martin F.M."/>
            <person name="Hacquard S."/>
        </authorList>
    </citation>
    <scope>NUCLEOTIDE SEQUENCE</scope>
    <source>
        <strain evidence="5">MPI-CAGE-AT-0147</strain>
    </source>
</reference>
<evidence type="ECO:0000256" key="3">
    <source>
        <dbReference type="RuleBase" id="RU361235"/>
    </source>
</evidence>
<evidence type="ECO:0000313" key="6">
    <source>
        <dbReference type="Proteomes" id="UP000738349"/>
    </source>
</evidence>
<gene>
    <name evidence="5" type="ORF">EDB81DRAFT_711019</name>
</gene>
<dbReference type="InterPro" id="IPR019826">
    <property type="entry name" value="Carboxylesterase_B_AS"/>
</dbReference>
<dbReference type="AlphaFoldDB" id="A0A9P9FLY6"/>
<dbReference type="PANTHER" id="PTHR43142:SF8">
    <property type="entry name" value="CARBOXYLIC ESTER HYDROLASE"/>
    <property type="match status" value="1"/>
</dbReference>
<evidence type="ECO:0000313" key="5">
    <source>
        <dbReference type="EMBL" id="KAH7165431.1"/>
    </source>
</evidence>
<feature type="domain" description="Carboxylesterase type B" evidence="4">
    <location>
        <begin position="20"/>
        <end position="497"/>
    </location>
</feature>
<sequence>MGNSISYNETPFELSLGDKGAIRGLQFEDKSRRYAGVPYALPPIGEYRWRKPRPLPASYTYSEADGGAYNATSFKTVCPQKAFHIGDAEGGSGTYSEDCLFVNIWTPVPQDHDGGKKWPVMLWLHGGWFQMGDPSQEPGMDPTEMISTGGLNAIVVAIGYRLNVFGFLSGHALLSESGGDSGGNFGLWDQRMAAVWVKDNISLFGGDPNNITLAGRSAGAYSVEAQMLYEFRKPGPKTSLFRRIFMDSNAIPAQPKSLADGTEQFGELCAHFKIEVSLSPERKLARLRQISALDLVKAIPHLKQHTFRPITDGIFIHTGMFEYLQSQEFADEFNARGYRILIGEVLNEETLYSAYNGPTEPTIEALQLQVSNYYAPEVTNRILQCYGLPKSENLEEWKTLFGQIISDGQVRAPSRALLKHLVANGVNIQDTWRYQIAYRLSFIDEKIAPMSFGVAHAMDKPFWNFSICHGPTPDEKRLMKEWIEILVAFVNHCEEYDFGTRKLDEMKVVTSQAKIEVEKDERWDEILRIGKVFAGDDQSSS</sequence>
<dbReference type="InterPro" id="IPR019819">
    <property type="entry name" value="Carboxylesterase_B_CS"/>
</dbReference>
<name>A0A9P9FLY6_9HYPO</name>
<dbReference type="PROSITE" id="PS00122">
    <property type="entry name" value="CARBOXYLESTERASE_B_1"/>
    <property type="match status" value="1"/>
</dbReference>
<accession>A0A9P9FLY6</accession>
<keyword evidence="6" id="KW-1185">Reference proteome</keyword>
<evidence type="ECO:0000259" key="4">
    <source>
        <dbReference type="Pfam" id="PF00135"/>
    </source>
</evidence>
<dbReference type="SUPFAM" id="SSF53474">
    <property type="entry name" value="alpha/beta-Hydrolases"/>
    <property type="match status" value="1"/>
</dbReference>
<dbReference type="Pfam" id="PF00135">
    <property type="entry name" value="COesterase"/>
    <property type="match status" value="1"/>
</dbReference>
<dbReference type="InterPro" id="IPR002018">
    <property type="entry name" value="CarbesteraseB"/>
</dbReference>
<dbReference type="OrthoDB" id="6846267at2759"/>
<protein>
    <recommendedName>
        <fullName evidence="3">Carboxylic ester hydrolase</fullName>
        <ecNumber evidence="3">3.1.1.-</ecNumber>
    </recommendedName>
</protein>
<dbReference type="Proteomes" id="UP000738349">
    <property type="component" value="Unassembled WGS sequence"/>
</dbReference>
<dbReference type="PROSITE" id="PS00941">
    <property type="entry name" value="CARBOXYLESTERASE_B_2"/>
    <property type="match status" value="1"/>
</dbReference>
<evidence type="ECO:0000256" key="2">
    <source>
        <dbReference type="ARBA" id="ARBA00022801"/>
    </source>
</evidence>
<dbReference type="Gene3D" id="3.40.50.1820">
    <property type="entry name" value="alpha/beta hydrolase"/>
    <property type="match status" value="1"/>
</dbReference>
<comment type="caution">
    <text evidence="5">The sequence shown here is derived from an EMBL/GenBank/DDBJ whole genome shotgun (WGS) entry which is preliminary data.</text>
</comment>
<dbReference type="EC" id="3.1.1.-" evidence="3"/>
<dbReference type="InterPro" id="IPR029058">
    <property type="entry name" value="AB_hydrolase_fold"/>
</dbReference>
<dbReference type="GO" id="GO:0016787">
    <property type="term" value="F:hydrolase activity"/>
    <property type="evidence" value="ECO:0007669"/>
    <property type="project" value="UniProtKB-KW"/>
</dbReference>
<comment type="similarity">
    <text evidence="1 3">Belongs to the type-B carboxylesterase/lipase family.</text>
</comment>
<proteinExistence type="inferred from homology"/>
<dbReference type="EMBL" id="JAGMUV010000003">
    <property type="protein sequence ID" value="KAH7165431.1"/>
    <property type="molecule type" value="Genomic_DNA"/>
</dbReference>
<evidence type="ECO:0000256" key="1">
    <source>
        <dbReference type="ARBA" id="ARBA00005964"/>
    </source>
</evidence>